<feature type="transmembrane region" description="Helical" evidence="1">
    <location>
        <begin position="125"/>
        <end position="146"/>
    </location>
</feature>
<gene>
    <name evidence="2" type="ORF">CTEN210_06348</name>
</gene>
<dbReference type="PANTHER" id="PTHR42044">
    <property type="entry name" value="DUF676 DOMAIN-CONTAINING PROTEIN-RELATED"/>
    <property type="match status" value="1"/>
</dbReference>
<keyword evidence="3" id="KW-1185">Reference proteome</keyword>
<dbReference type="Proteomes" id="UP001054902">
    <property type="component" value="Unassembled WGS sequence"/>
</dbReference>
<reference evidence="2 3" key="1">
    <citation type="journal article" date="2021" name="Sci. Rep.">
        <title>The genome of the diatom Chaetoceros tenuissimus carries an ancient integrated fragment of an extant virus.</title>
        <authorList>
            <person name="Hongo Y."/>
            <person name="Kimura K."/>
            <person name="Takaki Y."/>
            <person name="Yoshida Y."/>
            <person name="Baba S."/>
            <person name="Kobayashi G."/>
            <person name="Nagasaki K."/>
            <person name="Hano T."/>
            <person name="Tomaru Y."/>
        </authorList>
    </citation>
    <scope>NUCLEOTIDE SEQUENCE [LARGE SCALE GENOMIC DNA]</scope>
    <source>
        <strain evidence="2 3">NIES-3715</strain>
    </source>
</reference>
<dbReference type="AlphaFoldDB" id="A0AAD3CPP2"/>
<protein>
    <submittedName>
        <fullName evidence="2">Uncharacterized protein</fullName>
    </submittedName>
</protein>
<evidence type="ECO:0000256" key="1">
    <source>
        <dbReference type="SAM" id="Phobius"/>
    </source>
</evidence>
<keyword evidence="1" id="KW-1133">Transmembrane helix</keyword>
<evidence type="ECO:0000313" key="2">
    <source>
        <dbReference type="EMBL" id="GFH49872.1"/>
    </source>
</evidence>
<keyword evidence="1" id="KW-0472">Membrane</keyword>
<feature type="transmembrane region" description="Helical" evidence="1">
    <location>
        <begin position="65"/>
        <end position="88"/>
    </location>
</feature>
<organism evidence="2 3">
    <name type="scientific">Chaetoceros tenuissimus</name>
    <dbReference type="NCBI Taxonomy" id="426638"/>
    <lineage>
        <taxon>Eukaryota</taxon>
        <taxon>Sar</taxon>
        <taxon>Stramenopiles</taxon>
        <taxon>Ochrophyta</taxon>
        <taxon>Bacillariophyta</taxon>
        <taxon>Coscinodiscophyceae</taxon>
        <taxon>Chaetocerotophycidae</taxon>
        <taxon>Chaetocerotales</taxon>
        <taxon>Chaetocerotaceae</taxon>
        <taxon>Chaetoceros</taxon>
    </lineage>
</organism>
<dbReference type="EMBL" id="BLLK01000038">
    <property type="protein sequence ID" value="GFH49872.1"/>
    <property type="molecule type" value="Genomic_DNA"/>
</dbReference>
<feature type="transmembrane region" description="Helical" evidence="1">
    <location>
        <begin position="7"/>
        <end position="29"/>
    </location>
</feature>
<name>A0AAD3CPP2_9STRA</name>
<accession>A0AAD3CPP2</accession>
<sequence>MSVLLKVGIRIISLVTSLVSAVIVMVGISTQPIMSLFCGKIPSPLAWILSVGGFYYAYKVQQWSGWYMILFVLGCIAFGIVGTPLFLYNQRFNPKPQRNNSRGNTFMLAEDLQQPWMDKIQSIPVLGHLFTLFLVPLAVLDSFFGCGDRLWKFIFRGNVEFYDDKQLYGEEVQNAYPKELWIHVNGINTDLESAKENCRIMHKMFGRPVHLLHNPTDGFILDLLECMMGKTGLLKRGCTEPRKKLREILVKEMTKKDSGMNNAYDKIVLIAHSQGTIITGNVIADLTDIADDKPFGNDWFQECDTEEEKKEKVEGIKYNLEKIEVYLFAGCAHHVTGTRVKHIECISNRGDVVAILGHLFPKLLQPFWRNTRGNGIVYDQNCKSIVDVSNWGHDIECNYLDQFKEGLFSESKLVQEYWLDGPKEKIDETTKLL</sequence>
<evidence type="ECO:0000313" key="3">
    <source>
        <dbReference type="Proteomes" id="UP001054902"/>
    </source>
</evidence>
<comment type="caution">
    <text evidence="2">The sequence shown here is derived from an EMBL/GenBank/DDBJ whole genome shotgun (WGS) entry which is preliminary data.</text>
</comment>
<dbReference type="PANTHER" id="PTHR42044:SF2">
    <property type="entry name" value="DUF676 DOMAIN-CONTAINING PROTEIN"/>
    <property type="match status" value="1"/>
</dbReference>
<proteinExistence type="predicted"/>
<keyword evidence="1" id="KW-0812">Transmembrane</keyword>